<comment type="caution">
    <text evidence="3">The sequence shown here is derived from an EMBL/GenBank/DDBJ whole genome shotgun (WGS) entry which is preliminary data.</text>
</comment>
<dbReference type="PANTHER" id="PTHR43581:SF2">
    <property type="entry name" value="EXCINUCLEASE ATPASE SUBUNIT"/>
    <property type="match status" value="1"/>
</dbReference>
<gene>
    <name evidence="3" type="ORF">CRX42_07825</name>
</gene>
<dbReference type="InterPro" id="IPR038729">
    <property type="entry name" value="Rad50/SbcC_AAA"/>
</dbReference>
<dbReference type="InterPro" id="IPR003959">
    <property type="entry name" value="ATPase_AAA_core"/>
</dbReference>
<evidence type="ECO:0008006" key="5">
    <source>
        <dbReference type="Google" id="ProtNLM"/>
    </source>
</evidence>
<dbReference type="Pfam" id="PF13304">
    <property type="entry name" value="AAA_21"/>
    <property type="match status" value="1"/>
</dbReference>
<organism evidence="3 4">
    <name type="scientific">Pseudomonas jessenii</name>
    <dbReference type="NCBI Taxonomy" id="77298"/>
    <lineage>
        <taxon>Bacteria</taxon>
        <taxon>Pseudomonadati</taxon>
        <taxon>Pseudomonadota</taxon>
        <taxon>Gammaproteobacteria</taxon>
        <taxon>Pseudomonadales</taxon>
        <taxon>Pseudomonadaceae</taxon>
        <taxon>Pseudomonas</taxon>
    </lineage>
</organism>
<dbReference type="Gene3D" id="3.40.50.300">
    <property type="entry name" value="P-loop containing nucleotide triphosphate hydrolases"/>
    <property type="match status" value="2"/>
</dbReference>
<dbReference type="Pfam" id="PF13476">
    <property type="entry name" value="AAA_23"/>
    <property type="match status" value="1"/>
</dbReference>
<accession>A0A2W0ERX8</accession>
<dbReference type="InterPro" id="IPR051396">
    <property type="entry name" value="Bact_Antivir_Def_Nuclease"/>
</dbReference>
<dbReference type="GO" id="GO:0016887">
    <property type="term" value="F:ATP hydrolysis activity"/>
    <property type="evidence" value="ECO:0007669"/>
    <property type="project" value="InterPro"/>
</dbReference>
<dbReference type="PANTHER" id="PTHR43581">
    <property type="entry name" value="ATP/GTP PHOSPHATASE"/>
    <property type="match status" value="1"/>
</dbReference>
<dbReference type="SUPFAM" id="SSF52540">
    <property type="entry name" value="P-loop containing nucleoside triphosphate hydrolases"/>
    <property type="match status" value="1"/>
</dbReference>
<dbReference type="AlphaFoldDB" id="A0A2W0ERX8"/>
<protein>
    <recommendedName>
        <fullName evidence="5">AAA family ATPase</fullName>
    </recommendedName>
</protein>
<dbReference type="GO" id="GO:0005524">
    <property type="term" value="F:ATP binding"/>
    <property type="evidence" value="ECO:0007669"/>
    <property type="project" value="InterPro"/>
</dbReference>
<feature type="domain" description="Rad50/SbcC-type AAA" evidence="2">
    <location>
        <begin position="7"/>
        <end position="60"/>
    </location>
</feature>
<feature type="domain" description="ATPase AAA-type core" evidence="1">
    <location>
        <begin position="257"/>
        <end position="301"/>
    </location>
</feature>
<evidence type="ECO:0000259" key="2">
    <source>
        <dbReference type="Pfam" id="PF13476"/>
    </source>
</evidence>
<dbReference type="RefSeq" id="WP_110658691.1">
    <property type="nucleotide sequence ID" value="NZ_PDLL01000061.1"/>
</dbReference>
<dbReference type="InterPro" id="IPR027417">
    <property type="entry name" value="P-loop_NTPase"/>
</dbReference>
<dbReference type="CDD" id="cd00267">
    <property type="entry name" value="ABC_ATPase"/>
    <property type="match status" value="1"/>
</dbReference>
<evidence type="ECO:0000313" key="3">
    <source>
        <dbReference type="EMBL" id="PYY71119.1"/>
    </source>
</evidence>
<evidence type="ECO:0000259" key="1">
    <source>
        <dbReference type="Pfam" id="PF13304"/>
    </source>
</evidence>
<dbReference type="GO" id="GO:0006302">
    <property type="term" value="P:double-strand break repair"/>
    <property type="evidence" value="ECO:0007669"/>
    <property type="project" value="InterPro"/>
</dbReference>
<dbReference type="Proteomes" id="UP000247437">
    <property type="component" value="Unassembled WGS sequence"/>
</dbReference>
<proteinExistence type="predicted"/>
<reference evidence="3 4" key="1">
    <citation type="journal article" date="2018" name="Appl. Microbiol. Biotechnol.">
        <title>Characterization of the caprolactam degradation pathway in Pseudomonas jessenii using mass spectrometry-based proteomics.</title>
        <authorList>
            <person name="Otzen M."/>
            <person name="Palacio C."/>
            <person name="Janssen D.B."/>
        </authorList>
    </citation>
    <scope>NUCLEOTIDE SEQUENCE [LARGE SCALE GENOMIC DNA]</scope>
    <source>
        <strain evidence="3 4">GO3</strain>
    </source>
</reference>
<sequence length="435" mass="48654">MALYLSSIQFSNIRGFKDFSLSFEAGKKHRQWTILIGDNGHGKTTILRAIALGLGDEVTSSELLALLPGKFIRMNKRGVYAPSSKIIVTLRDRDSKHITITTELKMDEHGGVSISKDVSDSAFKWNDIFICGYGSNRGIGGRMHSQYALRNSLMTLFNDRAGVLEPESILRDFALMAAQREKGTDDPLKEMKGYLWKLWGLNPNHSLDITAEQVVIHGPWGGMPFHALGDGYRGTGSWLLDLMGNCVKAGRWNSPQKLAGIVLLDEMDEHLHPRWQRTLVPTLRRLLPNIQFIATTHSPLAIVNTLPGELFATRLHNAVAELIPDALPSPDGRGANELLLGEWFGLASTLDSASENLLKRYRKAFENGDQKLLKELEPKVRHRIKSFLPSQLDNTAQADLDMRQRSRVDSITPEQEEKLVAEVVSKRLKNLSKSE</sequence>
<dbReference type="EMBL" id="PDLL01000061">
    <property type="protein sequence ID" value="PYY71119.1"/>
    <property type="molecule type" value="Genomic_DNA"/>
</dbReference>
<dbReference type="OrthoDB" id="9815944at2"/>
<evidence type="ECO:0000313" key="4">
    <source>
        <dbReference type="Proteomes" id="UP000247437"/>
    </source>
</evidence>
<name>A0A2W0ERX8_PSEJE</name>